<proteinExistence type="predicted"/>
<sequence>MHHNTVIKVIYFAALIYKTDCFEEDDLISTPTNAPIEKRGASDGADIAKVSSNIAKENSRNFSTANISFEESNDLLGFRPPLKPCMLNSDCDNKCCIYRFKSNGLCVDKASPGEVCGFGQEIVSTILMQVYKICDVCESGCCCGSDCCPTNHVNNQCCAVGYCTADAFLRSSTQNPQSDNAFACLECSSGCCCGEKKTCCLSSLCKGSRQGMWCEKCISGCCCGELCCASAFCGERPSPQKYLTYNYLHNTLTTNGFSLTSRPDLIHTTTALKWAPPPKYLPERSHIQQRHNYAIAGSGTVGNFRPVPAVIYGNPTSFFSSTSDVKGHFCWICHSLCCCGDSCCPKYVLNFKTEFYGLRQKIVEKLAILTFLACNAEKLRSSGKTSENAFLAYSSAIINDRSTATLAMTNRISVQVTCNQLYLASVFRGAV</sequence>
<dbReference type="WBParaSite" id="nRc.2.0.1.t26831-RA">
    <property type="protein sequence ID" value="nRc.2.0.1.t26831-RA"/>
    <property type="gene ID" value="nRc.2.0.1.g26831"/>
</dbReference>
<protein>
    <submittedName>
        <fullName evidence="2">Uncharacterized protein</fullName>
    </submittedName>
</protein>
<organism evidence="1 2">
    <name type="scientific">Romanomermis culicivorax</name>
    <name type="common">Nematode worm</name>
    <dbReference type="NCBI Taxonomy" id="13658"/>
    <lineage>
        <taxon>Eukaryota</taxon>
        <taxon>Metazoa</taxon>
        <taxon>Ecdysozoa</taxon>
        <taxon>Nematoda</taxon>
        <taxon>Enoplea</taxon>
        <taxon>Dorylaimia</taxon>
        <taxon>Mermithida</taxon>
        <taxon>Mermithoidea</taxon>
        <taxon>Mermithidae</taxon>
        <taxon>Romanomermis</taxon>
    </lineage>
</organism>
<reference evidence="2" key="1">
    <citation type="submission" date="2022-11" db="UniProtKB">
        <authorList>
            <consortium name="WormBaseParasite"/>
        </authorList>
    </citation>
    <scope>IDENTIFICATION</scope>
</reference>
<name>A0A915JLC7_ROMCU</name>
<dbReference type="Proteomes" id="UP000887565">
    <property type="component" value="Unplaced"/>
</dbReference>
<evidence type="ECO:0000313" key="1">
    <source>
        <dbReference type="Proteomes" id="UP000887565"/>
    </source>
</evidence>
<accession>A0A915JLC7</accession>
<evidence type="ECO:0000313" key="2">
    <source>
        <dbReference type="WBParaSite" id="nRc.2.0.1.t26831-RA"/>
    </source>
</evidence>
<keyword evidence="1" id="KW-1185">Reference proteome</keyword>
<dbReference type="AlphaFoldDB" id="A0A915JLC7"/>